<evidence type="ECO:0000313" key="3">
    <source>
        <dbReference type="Proteomes" id="UP000593566"/>
    </source>
</evidence>
<name>A0A8H6CD67_9LECA</name>
<gene>
    <name evidence="2" type="ORF">HO133_002782</name>
</gene>
<organism evidence="2 3">
    <name type="scientific">Letharia lupina</name>
    <dbReference type="NCBI Taxonomy" id="560253"/>
    <lineage>
        <taxon>Eukaryota</taxon>
        <taxon>Fungi</taxon>
        <taxon>Dikarya</taxon>
        <taxon>Ascomycota</taxon>
        <taxon>Pezizomycotina</taxon>
        <taxon>Lecanoromycetes</taxon>
        <taxon>OSLEUM clade</taxon>
        <taxon>Lecanoromycetidae</taxon>
        <taxon>Lecanorales</taxon>
        <taxon>Lecanorineae</taxon>
        <taxon>Parmeliaceae</taxon>
        <taxon>Letharia</taxon>
    </lineage>
</organism>
<sequence>MAAAPAVVEVPAAGNAVEGATAGATVPVQSALSGQHATFPASSRAQLVFLGQQASLLPTEEQEMGHLESRRKRSKLMRPSSLED</sequence>
<dbReference type="EMBL" id="JACCJB010000015">
    <property type="protein sequence ID" value="KAF6221101.1"/>
    <property type="molecule type" value="Genomic_DNA"/>
</dbReference>
<reference evidence="2 3" key="1">
    <citation type="journal article" date="2020" name="Genomics">
        <title>Complete, high-quality genomes from long-read metagenomic sequencing of two wolf lichen thalli reveals enigmatic genome architecture.</title>
        <authorList>
            <person name="McKenzie S.K."/>
            <person name="Walston R.F."/>
            <person name="Allen J.L."/>
        </authorList>
    </citation>
    <scope>NUCLEOTIDE SEQUENCE [LARGE SCALE GENOMIC DNA]</scope>
    <source>
        <strain evidence="2">WasteWater1</strain>
    </source>
</reference>
<dbReference type="GeneID" id="59331194"/>
<feature type="region of interest" description="Disordered" evidence="1">
    <location>
        <begin position="59"/>
        <end position="84"/>
    </location>
</feature>
<dbReference type="AlphaFoldDB" id="A0A8H6CD67"/>
<comment type="caution">
    <text evidence="2">The sequence shown here is derived from an EMBL/GenBank/DDBJ whole genome shotgun (WGS) entry which is preliminary data.</text>
</comment>
<keyword evidence="3" id="KW-1185">Reference proteome</keyword>
<dbReference type="Proteomes" id="UP000593566">
    <property type="component" value="Unassembled WGS sequence"/>
</dbReference>
<evidence type="ECO:0000256" key="1">
    <source>
        <dbReference type="SAM" id="MobiDB-lite"/>
    </source>
</evidence>
<dbReference type="RefSeq" id="XP_037150536.1">
    <property type="nucleotide sequence ID" value="XM_037293707.1"/>
</dbReference>
<accession>A0A8H6CD67</accession>
<protein>
    <submittedName>
        <fullName evidence="2">Uncharacterized protein</fullName>
    </submittedName>
</protein>
<evidence type="ECO:0000313" key="2">
    <source>
        <dbReference type="EMBL" id="KAF6221101.1"/>
    </source>
</evidence>
<proteinExistence type="predicted"/>